<dbReference type="OrthoDB" id="86031at2"/>
<evidence type="ECO:0000313" key="3">
    <source>
        <dbReference type="Proteomes" id="UP000199820"/>
    </source>
</evidence>
<feature type="domain" description="WYL" evidence="1">
    <location>
        <begin position="157"/>
        <end position="230"/>
    </location>
</feature>
<gene>
    <name evidence="2" type="ORF">SAMN04487771_103110</name>
</gene>
<dbReference type="PANTHER" id="PTHR34580:SF1">
    <property type="entry name" value="PROTEIN PAFC"/>
    <property type="match status" value="1"/>
</dbReference>
<dbReference type="InterPro" id="IPR051534">
    <property type="entry name" value="CBASS_pafABC_assoc_protein"/>
</dbReference>
<dbReference type="EMBL" id="FOIL01000031">
    <property type="protein sequence ID" value="SET66660.1"/>
    <property type="molecule type" value="Genomic_DNA"/>
</dbReference>
<evidence type="ECO:0000313" key="2">
    <source>
        <dbReference type="EMBL" id="SET66660.1"/>
    </source>
</evidence>
<dbReference type="Proteomes" id="UP000199820">
    <property type="component" value="Unassembled WGS sequence"/>
</dbReference>
<evidence type="ECO:0000259" key="1">
    <source>
        <dbReference type="Pfam" id="PF13280"/>
    </source>
</evidence>
<dbReference type="STRING" id="1526.SAMN02910262_02551"/>
<accession>A0A1I0G9Q6</accession>
<dbReference type="eggNOG" id="COG2378">
    <property type="taxonomic scope" value="Bacteria"/>
</dbReference>
<organism evidence="2 3">
    <name type="scientific">[Clostridium] aminophilum</name>
    <dbReference type="NCBI Taxonomy" id="1526"/>
    <lineage>
        <taxon>Bacteria</taxon>
        <taxon>Bacillati</taxon>
        <taxon>Bacillota</taxon>
        <taxon>Clostridia</taxon>
        <taxon>Lachnospirales</taxon>
        <taxon>Lachnospiraceae</taxon>
    </lineage>
</organism>
<dbReference type="Pfam" id="PF13280">
    <property type="entry name" value="WYL"/>
    <property type="match status" value="1"/>
</dbReference>
<reference evidence="2 3" key="1">
    <citation type="submission" date="2016-10" db="EMBL/GenBank/DDBJ databases">
        <authorList>
            <person name="de Groot N.N."/>
        </authorList>
    </citation>
    <scope>NUCLEOTIDE SEQUENCE [LARGE SCALE GENOMIC DNA]</scope>
    <source>
        <strain evidence="2 3">KH1P1</strain>
    </source>
</reference>
<sequence length="324" mass="38249">MGDPPTGEEILDKKVERIINLYNRLNDGEILVKSDEAYRFGVNERSIQRDLDDIRTYFAEDPESNRELVYDRAKHGYVLARSQKKSLTNSEILTVCKILLESRSLTRDEMFPIIDKLLQCGVQNRNHKQVADLIRNEKFHYLEPHHGKKFLDDMWDISSAVYEHRLMRIRYRKLKEPDKVMRLIQPVGIMFSEYYFYLCAFISESEEMPDVPKRPFPTIYRIDRIAEYEVLDEHFRIPYAERFEEGEFRKRIQFMFGGELRKILFLYKGLSIEAVLDRLPTAEIVRHDEAGWLVSAEVYGDGVDIWLRGQGNNIEVVSDGRKNP</sequence>
<dbReference type="PROSITE" id="PS52050">
    <property type="entry name" value="WYL"/>
    <property type="match status" value="1"/>
</dbReference>
<protein>
    <submittedName>
        <fullName evidence="2">WYL domain-containing protein</fullName>
    </submittedName>
</protein>
<dbReference type="InterPro" id="IPR026881">
    <property type="entry name" value="WYL_dom"/>
</dbReference>
<dbReference type="PANTHER" id="PTHR34580">
    <property type="match status" value="1"/>
</dbReference>
<dbReference type="AlphaFoldDB" id="A0A1I0G9Q6"/>
<proteinExistence type="predicted"/>
<name>A0A1I0G9Q6_9FIRM</name>
<keyword evidence="3" id="KW-1185">Reference proteome</keyword>